<evidence type="ECO:0000256" key="9">
    <source>
        <dbReference type="SAM" id="MobiDB-lite"/>
    </source>
</evidence>
<keyword evidence="8" id="KW-0406">Ion transport</keyword>
<feature type="region of interest" description="Disordered" evidence="9">
    <location>
        <begin position="819"/>
        <end position="876"/>
    </location>
</feature>
<evidence type="ECO:0000256" key="5">
    <source>
        <dbReference type="ARBA" id="ARBA00022989"/>
    </source>
</evidence>
<evidence type="ECO:0000256" key="4">
    <source>
        <dbReference type="ARBA" id="ARBA00022692"/>
    </source>
</evidence>
<feature type="domain" description="Kazal-like" evidence="10">
    <location>
        <begin position="623"/>
        <end position="681"/>
    </location>
</feature>
<reference evidence="11 12" key="1">
    <citation type="journal article" date="2024" name="BMC Genomics">
        <title>Genome assembly of redclaw crayfish (Cherax quadricarinatus) provides insights into its immune adaptation and hypoxia tolerance.</title>
        <authorList>
            <person name="Liu Z."/>
            <person name="Zheng J."/>
            <person name="Li H."/>
            <person name="Fang K."/>
            <person name="Wang S."/>
            <person name="He J."/>
            <person name="Zhou D."/>
            <person name="Weng S."/>
            <person name="Chi M."/>
            <person name="Gu Z."/>
            <person name="He J."/>
            <person name="Li F."/>
            <person name="Wang M."/>
        </authorList>
    </citation>
    <scope>NUCLEOTIDE SEQUENCE [LARGE SCALE GENOMIC DNA]</scope>
    <source>
        <strain evidence="11">ZL_2023a</strain>
    </source>
</reference>
<feature type="compositionally biased region" description="Polar residues" evidence="9">
    <location>
        <begin position="867"/>
        <end position="876"/>
    </location>
</feature>
<evidence type="ECO:0000313" key="12">
    <source>
        <dbReference type="Proteomes" id="UP001445076"/>
    </source>
</evidence>
<dbReference type="InterPro" id="IPR004156">
    <property type="entry name" value="OATP"/>
</dbReference>
<evidence type="ECO:0000256" key="7">
    <source>
        <dbReference type="ARBA" id="ARBA00023157"/>
    </source>
</evidence>
<evidence type="ECO:0000313" key="11">
    <source>
        <dbReference type="EMBL" id="KAK8728517.1"/>
    </source>
</evidence>
<gene>
    <name evidence="11" type="ORF">OTU49_008992</name>
</gene>
<evidence type="ECO:0000256" key="6">
    <source>
        <dbReference type="ARBA" id="ARBA00023136"/>
    </source>
</evidence>
<organism evidence="11 12">
    <name type="scientific">Cherax quadricarinatus</name>
    <name type="common">Australian red claw crayfish</name>
    <dbReference type="NCBI Taxonomy" id="27406"/>
    <lineage>
        <taxon>Eukaryota</taxon>
        <taxon>Metazoa</taxon>
        <taxon>Ecdysozoa</taxon>
        <taxon>Arthropoda</taxon>
        <taxon>Crustacea</taxon>
        <taxon>Multicrustacea</taxon>
        <taxon>Malacostraca</taxon>
        <taxon>Eumalacostraca</taxon>
        <taxon>Eucarida</taxon>
        <taxon>Decapoda</taxon>
        <taxon>Pleocyemata</taxon>
        <taxon>Astacidea</taxon>
        <taxon>Parastacoidea</taxon>
        <taxon>Parastacidae</taxon>
        <taxon>Cherax</taxon>
    </lineage>
</organism>
<dbReference type="PANTHER" id="PTHR11388">
    <property type="entry name" value="ORGANIC ANION TRANSPORTER"/>
    <property type="match status" value="1"/>
</dbReference>
<keyword evidence="7" id="KW-1015">Disulfide bond</keyword>
<dbReference type="InterPro" id="IPR036259">
    <property type="entry name" value="MFS_trans_sf"/>
</dbReference>
<evidence type="ECO:0000259" key="10">
    <source>
        <dbReference type="PROSITE" id="PS51465"/>
    </source>
</evidence>
<feature type="transmembrane region" description="Helical" evidence="8">
    <location>
        <begin position="698"/>
        <end position="724"/>
    </location>
</feature>
<keyword evidence="12" id="KW-1185">Reference proteome</keyword>
<dbReference type="EMBL" id="JARKIK010000071">
    <property type="protein sequence ID" value="KAK8728517.1"/>
    <property type="molecule type" value="Genomic_DNA"/>
</dbReference>
<feature type="transmembrane region" description="Helical" evidence="8">
    <location>
        <begin position="787"/>
        <end position="810"/>
    </location>
</feature>
<evidence type="ECO:0000256" key="3">
    <source>
        <dbReference type="ARBA" id="ARBA00022475"/>
    </source>
</evidence>
<feature type="compositionally biased region" description="Polar residues" evidence="9">
    <location>
        <begin position="829"/>
        <end position="854"/>
    </location>
</feature>
<reference evidence="11" key="2">
    <citation type="submission" date="2024-01" db="EMBL/GenBank/DDBJ databases">
        <authorList>
            <person name="He J."/>
            <person name="Wang M."/>
            <person name="Zheng J."/>
            <person name="Liu Z."/>
        </authorList>
    </citation>
    <scope>NUCLEOTIDE SEQUENCE</scope>
    <source>
        <strain evidence="11">ZL_2023a</strain>
        <tissue evidence="11">Muscle</tissue>
    </source>
</reference>
<feature type="transmembrane region" description="Helical" evidence="8">
    <location>
        <begin position="516"/>
        <end position="537"/>
    </location>
</feature>
<proteinExistence type="inferred from homology"/>
<comment type="similarity">
    <text evidence="2 8">Belongs to the organo anion transporter (TC 2.A.60) family.</text>
</comment>
<dbReference type="EMBL" id="JARKIK010000071">
    <property type="protein sequence ID" value="KAK8728516.1"/>
    <property type="molecule type" value="Genomic_DNA"/>
</dbReference>
<keyword evidence="6 8" id="KW-0472">Membrane</keyword>
<dbReference type="SUPFAM" id="SSF100895">
    <property type="entry name" value="Kazal-type serine protease inhibitors"/>
    <property type="match status" value="1"/>
</dbReference>
<dbReference type="EMBL" id="JARKIK010000071">
    <property type="protein sequence ID" value="KAK8728518.1"/>
    <property type="molecule type" value="Genomic_DNA"/>
</dbReference>
<dbReference type="GO" id="GO:0015347">
    <property type="term" value="F:sodium-independent organic anion transmembrane transporter activity"/>
    <property type="evidence" value="ECO:0007669"/>
    <property type="project" value="TreeGrafter"/>
</dbReference>
<dbReference type="SUPFAM" id="SSF103473">
    <property type="entry name" value="MFS general substrate transporter"/>
    <property type="match status" value="1"/>
</dbReference>
<evidence type="ECO:0000256" key="2">
    <source>
        <dbReference type="ARBA" id="ARBA00009657"/>
    </source>
</evidence>
<dbReference type="NCBIfam" id="TIGR00805">
    <property type="entry name" value="oat"/>
    <property type="match status" value="1"/>
</dbReference>
<sequence>MVGWTARWEPGAGTELHHHHRVALTDHVALPSTPTPPLHHPSHAHNHAAHLQPLSSHPHSSPAEGSNIWCVEADQGCRQDPIPSSSRVPDENAGFSGVGLPVSSVVGPAPPPHDHSFLCRASAPAAVNGTSRAPFVCGGSERWGSSQDTEPLTTNGEVGRRKVNGAIVKMAAVEETLTEEEEEGGEGEYLCGLGRWCSPSWVQRFATKQMFLIVFSLTSVLQGMFYTYFVSVLTTVEKLFQLKSKTTGIIMSATEMGQIGGALLLAYYGGQGHRPKWIGWGMILFAFCAFLCSLPHFLFGQELLRKHLETTPSEDSPLASANICRQPGAKSAIGGLNTTLASLPPGLLEASQDRRLDFEYCNSPDGETQVVLSIFFLSLLGIGIGQTAAYNLGIPYIDDNIANRETPIYFAVTSGVRILGPTLGFVLGSFCTRLYVDPIADPGIDPTDPRWIGAWWLGLMVVSVALFLTSTAMFAFPRRLPMSPRPYRPNLQPPILSPSLRDFLKTVWRLLKNKILIFRTASSVLHILPIAGLYTFLPKYLESQFRLPVHSAALVSGIGGILVMGVGIFASGVFIRRAKLTARTVAAWIALTAFIYSIGMVILMFVGCPPENFVGVVEDESGKHFTPVCNRTCGECDATTFAPVCDLQGNTYFSSCHLGCSNATLFKETNQLVFSNCDCLEEGQTAVLKLCGMKCNNFVWYVIIFSVFVLIHSTSEVGGMLVTLRCVDPKDKAMALGLISVAIGLLSNVPCPIIYGAVVDSACIHWKETCRKAGACQLYDSDAFRMFFHGMTGAVMMLAFVVDVVVWYLAKSVSFNDEDENLEEETPMNPKSVSPSSSTPIAVDQTPTTSTPQESIPMLSPSEGDPSISQESQSSV</sequence>
<feature type="transmembrane region" description="Helical" evidence="8">
    <location>
        <begin position="736"/>
        <end position="758"/>
    </location>
</feature>
<feature type="transmembrane region" description="Helical" evidence="8">
    <location>
        <begin position="408"/>
        <end position="435"/>
    </location>
</feature>
<protein>
    <recommendedName>
        <fullName evidence="8">Solute carrier organic anion transporter family member</fullName>
    </recommendedName>
</protein>
<feature type="transmembrane region" description="Helical" evidence="8">
    <location>
        <begin position="277"/>
        <end position="299"/>
    </location>
</feature>
<dbReference type="Pfam" id="PF07648">
    <property type="entry name" value="Kazal_2"/>
    <property type="match status" value="1"/>
</dbReference>
<dbReference type="PANTHER" id="PTHR11388:SF159">
    <property type="entry name" value="SOLUTE CARRIER ORGANIC ANION TRANSPORTER FAMILY MEMBER 74D"/>
    <property type="match status" value="1"/>
</dbReference>
<feature type="transmembrane region" description="Helical" evidence="8">
    <location>
        <begin position="585"/>
        <end position="606"/>
    </location>
</feature>
<dbReference type="GO" id="GO:0006811">
    <property type="term" value="P:monoatomic ion transport"/>
    <property type="evidence" value="ECO:0007669"/>
    <property type="project" value="UniProtKB-KW"/>
</dbReference>
<dbReference type="CDD" id="cd17336">
    <property type="entry name" value="MFS_SLCO_OATP"/>
    <property type="match status" value="1"/>
</dbReference>
<comment type="subcellular location">
    <subcellularLocation>
        <location evidence="1 8">Cell membrane</location>
        <topology evidence="1 8">Multi-pass membrane protein</topology>
    </subcellularLocation>
</comment>
<keyword evidence="3" id="KW-1003">Cell membrane</keyword>
<dbReference type="Pfam" id="PF03137">
    <property type="entry name" value="OATP"/>
    <property type="match status" value="1"/>
</dbReference>
<dbReference type="InterPro" id="IPR036058">
    <property type="entry name" value="Kazal_dom_sf"/>
</dbReference>
<accession>A0AAW0WME4</accession>
<feature type="transmembrane region" description="Helical" evidence="8">
    <location>
        <begin position="549"/>
        <end position="573"/>
    </location>
</feature>
<feature type="transmembrane region" description="Helical" evidence="8">
    <location>
        <begin position="249"/>
        <end position="270"/>
    </location>
</feature>
<dbReference type="Proteomes" id="UP001445076">
    <property type="component" value="Unassembled WGS sequence"/>
</dbReference>
<dbReference type="Gene3D" id="1.20.1250.20">
    <property type="entry name" value="MFS general substrate transporter like domains"/>
    <property type="match status" value="1"/>
</dbReference>
<dbReference type="GO" id="GO:0016323">
    <property type="term" value="C:basolateral plasma membrane"/>
    <property type="evidence" value="ECO:0007669"/>
    <property type="project" value="TreeGrafter"/>
</dbReference>
<dbReference type="PROSITE" id="PS51465">
    <property type="entry name" value="KAZAL_2"/>
    <property type="match status" value="1"/>
</dbReference>
<keyword evidence="4 8" id="KW-0812">Transmembrane</keyword>
<keyword evidence="8" id="KW-0813">Transport</keyword>
<evidence type="ECO:0000256" key="1">
    <source>
        <dbReference type="ARBA" id="ARBA00004651"/>
    </source>
</evidence>
<evidence type="ECO:0000256" key="8">
    <source>
        <dbReference type="RuleBase" id="RU362056"/>
    </source>
</evidence>
<name>A0AAW0WME4_CHEQU</name>
<keyword evidence="5 8" id="KW-1133">Transmembrane helix</keyword>
<dbReference type="InterPro" id="IPR002350">
    <property type="entry name" value="Kazal_dom"/>
</dbReference>
<dbReference type="AlphaFoldDB" id="A0AAW0WME4"/>
<feature type="transmembrane region" description="Helical" evidence="8">
    <location>
        <begin position="370"/>
        <end position="396"/>
    </location>
</feature>
<dbReference type="GO" id="GO:0043252">
    <property type="term" value="P:sodium-independent organic anion transport"/>
    <property type="evidence" value="ECO:0007669"/>
    <property type="project" value="TreeGrafter"/>
</dbReference>
<comment type="caution">
    <text evidence="11">The sequence shown here is derived from an EMBL/GenBank/DDBJ whole genome shotgun (WGS) entry which is preliminary data.</text>
</comment>
<feature type="transmembrane region" description="Helical" evidence="8">
    <location>
        <begin position="455"/>
        <end position="476"/>
    </location>
</feature>
<feature type="transmembrane region" description="Helical" evidence="8">
    <location>
        <begin position="210"/>
        <end position="229"/>
    </location>
</feature>